<keyword evidence="2" id="KW-0540">Nuclease</keyword>
<evidence type="ECO:0000259" key="1">
    <source>
        <dbReference type="Pfam" id="PF09588"/>
    </source>
</evidence>
<dbReference type="Pfam" id="PF09588">
    <property type="entry name" value="YqaJ"/>
    <property type="match status" value="1"/>
</dbReference>
<dbReference type="Gene3D" id="3.90.320.10">
    <property type="match status" value="1"/>
</dbReference>
<keyword evidence="2" id="KW-0255">Endonuclease</keyword>
<protein>
    <submittedName>
        <fullName evidence="2">Phage_rel_nuc, putative phage-type endonuclease</fullName>
    </submittedName>
</protein>
<feature type="domain" description="YqaJ viral recombinase" evidence="1">
    <location>
        <begin position="7"/>
        <end position="148"/>
    </location>
</feature>
<gene>
    <name evidence="2" type="ORF">UFOVP259_16</name>
</gene>
<dbReference type="InterPro" id="IPR017482">
    <property type="entry name" value="Lambda-type_endonuclease"/>
</dbReference>
<dbReference type="EMBL" id="LR796261">
    <property type="protein sequence ID" value="CAB4132290.1"/>
    <property type="molecule type" value="Genomic_DNA"/>
</dbReference>
<dbReference type="PANTHER" id="PTHR46609:SF6">
    <property type="entry name" value="EXONUCLEASE, PHAGE-TYPE_RECB, C-TERMINAL DOMAIN-CONTAINING PROTEIN-RELATED"/>
    <property type="match status" value="1"/>
</dbReference>
<dbReference type="NCBIfam" id="TIGR03033">
    <property type="entry name" value="phage_rel_nuc"/>
    <property type="match status" value="1"/>
</dbReference>
<dbReference type="InterPro" id="IPR011604">
    <property type="entry name" value="PDDEXK-like_dom_sf"/>
</dbReference>
<dbReference type="PANTHER" id="PTHR46609">
    <property type="entry name" value="EXONUCLEASE, PHAGE-TYPE/RECB, C-TERMINAL DOMAIN-CONTAINING PROTEIN"/>
    <property type="match status" value="1"/>
</dbReference>
<dbReference type="SUPFAM" id="SSF52980">
    <property type="entry name" value="Restriction endonuclease-like"/>
    <property type="match status" value="1"/>
</dbReference>
<name>A0A6J5LHB4_9CAUD</name>
<dbReference type="InterPro" id="IPR051703">
    <property type="entry name" value="NF-kappa-B_Signaling_Reg"/>
</dbReference>
<evidence type="ECO:0000313" key="2">
    <source>
        <dbReference type="EMBL" id="CAB4132290.1"/>
    </source>
</evidence>
<accession>A0A6J5LHB4</accession>
<reference evidence="2" key="1">
    <citation type="submission" date="2020-04" db="EMBL/GenBank/DDBJ databases">
        <authorList>
            <person name="Chiriac C."/>
            <person name="Salcher M."/>
            <person name="Ghai R."/>
            <person name="Kavagutti S V."/>
        </authorList>
    </citation>
    <scope>NUCLEOTIDE SEQUENCE</scope>
</reference>
<dbReference type="InterPro" id="IPR011335">
    <property type="entry name" value="Restrct_endonuc-II-like"/>
</dbReference>
<dbReference type="InterPro" id="IPR019080">
    <property type="entry name" value="YqaJ_viral_recombinase"/>
</dbReference>
<keyword evidence="2" id="KW-0378">Hydrolase</keyword>
<proteinExistence type="predicted"/>
<organism evidence="2">
    <name type="scientific">uncultured Caudovirales phage</name>
    <dbReference type="NCBI Taxonomy" id="2100421"/>
    <lineage>
        <taxon>Viruses</taxon>
        <taxon>Duplodnaviria</taxon>
        <taxon>Heunggongvirae</taxon>
        <taxon>Uroviricota</taxon>
        <taxon>Caudoviricetes</taxon>
        <taxon>Peduoviridae</taxon>
        <taxon>Maltschvirus</taxon>
        <taxon>Maltschvirus maltsch</taxon>
    </lineage>
</organism>
<dbReference type="GO" id="GO:0004519">
    <property type="term" value="F:endonuclease activity"/>
    <property type="evidence" value="ECO:0007669"/>
    <property type="project" value="UniProtKB-KW"/>
</dbReference>
<dbReference type="CDD" id="cd22343">
    <property type="entry name" value="PDDEXK_lambda_exonuclease-like"/>
    <property type="match status" value="1"/>
</dbReference>
<sequence length="207" mass="23537">MEQGTPEWFEARLGKVTASRIVDVVARTKTGYSASRENYMAQLVVERITGKIEQSYTNAAMAWGTEHEPMARAEYEIQRGVMVNEIGFVPHPTIANAGASPDGLIGDKGLIEIKCPNTATHIDTLLTRQIPLKYLYQMFWQMTCTGREWCDFASYDPRMPDHLKLCVIHVPFNADRISELEDEVTKFLHEVDAKVDKLMNLLRETNE</sequence>